<dbReference type="InterPro" id="IPR001447">
    <property type="entry name" value="Arylamine_N-AcTrfase"/>
</dbReference>
<protein>
    <submittedName>
        <fullName evidence="3">Arylamine N-acetyltransferase</fullName>
    </submittedName>
</protein>
<evidence type="ECO:0000256" key="2">
    <source>
        <dbReference type="RuleBase" id="RU003452"/>
    </source>
</evidence>
<dbReference type="Pfam" id="PF00797">
    <property type="entry name" value="Acetyltransf_2"/>
    <property type="match status" value="1"/>
</dbReference>
<evidence type="ECO:0000256" key="1">
    <source>
        <dbReference type="ARBA" id="ARBA00006547"/>
    </source>
</evidence>
<dbReference type="AlphaFoldDB" id="A0A8T9Q4E9"/>
<comment type="similarity">
    <text evidence="1 2">Belongs to the arylamine N-acetyltransferase family.</text>
</comment>
<dbReference type="RefSeq" id="WP_244675324.1">
    <property type="nucleotide sequence ID" value="NZ_CP095046.1"/>
</dbReference>
<dbReference type="PANTHER" id="PTHR11786:SF0">
    <property type="entry name" value="ARYLAMINE N-ACETYLTRANSFERASE 4-RELATED"/>
    <property type="match status" value="1"/>
</dbReference>
<dbReference type="SUPFAM" id="SSF54001">
    <property type="entry name" value="Cysteine proteinases"/>
    <property type="match status" value="1"/>
</dbReference>
<organism evidence="3 4">
    <name type="scientific">Hymenobacter cellulosilyticus</name>
    <dbReference type="NCBI Taxonomy" id="2932248"/>
    <lineage>
        <taxon>Bacteria</taxon>
        <taxon>Pseudomonadati</taxon>
        <taxon>Bacteroidota</taxon>
        <taxon>Cytophagia</taxon>
        <taxon>Cytophagales</taxon>
        <taxon>Hymenobacteraceae</taxon>
        <taxon>Hymenobacter</taxon>
    </lineage>
</organism>
<dbReference type="Gene3D" id="3.30.2140.20">
    <property type="match status" value="1"/>
</dbReference>
<keyword evidence="4" id="KW-1185">Reference proteome</keyword>
<dbReference type="InterPro" id="IPR053710">
    <property type="entry name" value="Arylamine_NAT_domain_sf"/>
</dbReference>
<name>A0A8T9Q4E9_9BACT</name>
<dbReference type="EMBL" id="CP095046">
    <property type="protein sequence ID" value="UOQ71925.1"/>
    <property type="molecule type" value="Genomic_DNA"/>
</dbReference>
<proteinExistence type="inferred from homology"/>
<dbReference type="PANTHER" id="PTHR11786">
    <property type="entry name" value="N-HYDROXYARYLAMINE O-ACETYLTRANSFERASE"/>
    <property type="match status" value="1"/>
</dbReference>
<dbReference type="InterPro" id="IPR038765">
    <property type="entry name" value="Papain-like_cys_pep_sf"/>
</dbReference>
<dbReference type="KEGG" id="hcu:MUN79_25570"/>
<sequence>MNPQPYLDRLQYAGATSVSLPTLRDLQAAHLFRVPFENLDIHQSRPIELGGSYAKVVEQRRGGFCYELNGAFAKLLRALGFEVKLISGRVHSAKNGFGPEFDHMACIVTLAGTDYLVDVGFGEFSLGPLALRLDEEQTDPRGRFRLIRHDEQYLLVQKFDGTDFRPEYLFSETPRELTEFAGMCHFHQTSPASHFTQKRLCSLATPSGRITITGNTLRLKEGEKLTETELAGPAEFNQALRQYFGIQL</sequence>
<dbReference type="Proteomes" id="UP000831796">
    <property type="component" value="Chromosome"/>
</dbReference>
<gene>
    <name evidence="3" type="ORF">MUN79_25570</name>
</gene>
<accession>A0A8T9Q4E9</accession>
<dbReference type="GO" id="GO:0016407">
    <property type="term" value="F:acetyltransferase activity"/>
    <property type="evidence" value="ECO:0007669"/>
    <property type="project" value="InterPro"/>
</dbReference>
<dbReference type="PRINTS" id="PR01543">
    <property type="entry name" value="ANATRNSFRASE"/>
</dbReference>
<evidence type="ECO:0000313" key="3">
    <source>
        <dbReference type="EMBL" id="UOQ71925.1"/>
    </source>
</evidence>
<reference evidence="3" key="1">
    <citation type="submission" date="2022-04" db="EMBL/GenBank/DDBJ databases">
        <title>Hymenobacter sp. isolated from the air.</title>
        <authorList>
            <person name="Won M."/>
            <person name="Lee C.-M."/>
            <person name="Woen H.-Y."/>
            <person name="Kwon S.-W."/>
        </authorList>
    </citation>
    <scope>NUCLEOTIDE SEQUENCE</scope>
    <source>
        <strain evidence="3">5116S-3</strain>
    </source>
</reference>
<evidence type="ECO:0000313" key="4">
    <source>
        <dbReference type="Proteomes" id="UP000831796"/>
    </source>
</evidence>